<dbReference type="SUPFAM" id="SSF51735">
    <property type="entry name" value="NAD(P)-binding Rossmann-fold domains"/>
    <property type="match status" value="1"/>
</dbReference>
<dbReference type="InterPro" id="IPR002347">
    <property type="entry name" value="SDR_fam"/>
</dbReference>
<dbReference type="GO" id="GO:0016491">
    <property type="term" value="F:oxidoreductase activity"/>
    <property type="evidence" value="ECO:0007669"/>
    <property type="project" value="UniProtKB-KW"/>
</dbReference>
<dbReference type="HOGENOM" id="CLU_010194_44_6_1"/>
<dbReference type="Pfam" id="PF00106">
    <property type="entry name" value="adh_short"/>
    <property type="match status" value="1"/>
</dbReference>
<proteinExistence type="inferred from homology"/>
<gene>
    <name evidence="3" type="ORF">M407DRAFT_73757</name>
</gene>
<dbReference type="Gene3D" id="3.40.50.720">
    <property type="entry name" value="NAD(P)-binding Rossmann-like Domain"/>
    <property type="match status" value="1"/>
</dbReference>
<accession>A0A0C3QKP0</accession>
<name>A0A0C3QKP0_9AGAM</name>
<evidence type="ECO:0000313" key="3">
    <source>
        <dbReference type="EMBL" id="KIO27009.1"/>
    </source>
</evidence>
<dbReference type="PANTHER" id="PTHR24320">
    <property type="entry name" value="RETINOL DEHYDROGENASE"/>
    <property type="match status" value="1"/>
</dbReference>
<keyword evidence="4" id="KW-1185">Reference proteome</keyword>
<sequence>MGQIFSETFPPKSAFDPSRDIPDLTGKVVIVTGGNTGLGEETVKVLVSKNATVYLAARNKNRADQTLAKIKGETGKEPIFLELDLASLASVTRAANDFKSKETKLHILFNNAQVHPGVMAPPVEELTADGYDLQFGTNVLGHAHLTLLLMPELIAGAKTNVDGKARVVNTSSSAVYWSNTIDFDLLTDTEKRRKTYSGQLYCMSKFGNVVFSNELARRYADQGIVSNSVNPG</sequence>
<organism evidence="3 4">
    <name type="scientific">Tulasnella calospora MUT 4182</name>
    <dbReference type="NCBI Taxonomy" id="1051891"/>
    <lineage>
        <taxon>Eukaryota</taxon>
        <taxon>Fungi</taxon>
        <taxon>Dikarya</taxon>
        <taxon>Basidiomycota</taxon>
        <taxon>Agaricomycotina</taxon>
        <taxon>Agaricomycetes</taxon>
        <taxon>Cantharellales</taxon>
        <taxon>Tulasnellaceae</taxon>
        <taxon>Tulasnella</taxon>
    </lineage>
</organism>
<dbReference type="STRING" id="1051891.A0A0C3QKP0"/>
<keyword evidence="2" id="KW-0560">Oxidoreductase</keyword>
<evidence type="ECO:0000256" key="1">
    <source>
        <dbReference type="ARBA" id="ARBA00006484"/>
    </source>
</evidence>
<comment type="similarity">
    <text evidence="1">Belongs to the short-chain dehydrogenases/reductases (SDR) family.</text>
</comment>
<dbReference type="OrthoDB" id="191139at2759"/>
<dbReference type="AlphaFoldDB" id="A0A0C3QKP0"/>
<evidence type="ECO:0000313" key="4">
    <source>
        <dbReference type="Proteomes" id="UP000054248"/>
    </source>
</evidence>
<reference evidence="3 4" key="1">
    <citation type="submission" date="2014-04" db="EMBL/GenBank/DDBJ databases">
        <authorList>
            <consortium name="DOE Joint Genome Institute"/>
            <person name="Kuo A."/>
            <person name="Girlanda M."/>
            <person name="Perotto S."/>
            <person name="Kohler A."/>
            <person name="Nagy L.G."/>
            <person name="Floudas D."/>
            <person name="Copeland A."/>
            <person name="Barry K.W."/>
            <person name="Cichocki N."/>
            <person name="Veneault-Fourrey C."/>
            <person name="LaButti K."/>
            <person name="Lindquist E.A."/>
            <person name="Lipzen A."/>
            <person name="Lundell T."/>
            <person name="Morin E."/>
            <person name="Murat C."/>
            <person name="Sun H."/>
            <person name="Tunlid A."/>
            <person name="Henrissat B."/>
            <person name="Grigoriev I.V."/>
            <person name="Hibbett D.S."/>
            <person name="Martin F."/>
            <person name="Nordberg H.P."/>
            <person name="Cantor M.N."/>
            <person name="Hua S.X."/>
        </authorList>
    </citation>
    <scope>NUCLEOTIDE SEQUENCE [LARGE SCALE GENOMIC DNA]</scope>
    <source>
        <strain evidence="3 4">MUT 4182</strain>
    </source>
</reference>
<protein>
    <recommendedName>
        <fullName evidence="5">NAD(P)-binding protein</fullName>
    </recommendedName>
</protein>
<dbReference type="InterPro" id="IPR036291">
    <property type="entry name" value="NAD(P)-bd_dom_sf"/>
</dbReference>
<dbReference type="EMBL" id="KN823015">
    <property type="protein sequence ID" value="KIO27009.1"/>
    <property type="molecule type" value="Genomic_DNA"/>
</dbReference>
<evidence type="ECO:0008006" key="5">
    <source>
        <dbReference type="Google" id="ProtNLM"/>
    </source>
</evidence>
<reference evidence="4" key="2">
    <citation type="submission" date="2015-01" db="EMBL/GenBank/DDBJ databases">
        <title>Evolutionary Origins and Diversification of the Mycorrhizal Mutualists.</title>
        <authorList>
            <consortium name="DOE Joint Genome Institute"/>
            <consortium name="Mycorrhizal Genomics Consortium"/>
            <person name="Kohler A."/>
            <person name="Kuo A."/>
            <person name="Nagy L.G."/>
            <person name="Floudas D."/>
            <person name="Copeland A."/>
            <person name="Barry K.W."/>
            <person name="Cichocki N."/>
            <person name="Veneault-Fourrey C."/>
            <person name="LaButti K."/>
            <person name="Lindquist E.A."/>
            <person name="Lipzen A."/>
            <person name="Lundell T."/>
            <person name="Morin E."/>
            <person name="Murat C."/>
            <person name="Riley R."/>
            <person name="Ohm R."/>
            <person name="Sun H."/>
            <person name="Tunlid A."/>
            <person name="Henrissat B."/>
            <person name="Grigoriev I.V."/>
            <person name="Hibbett D.S."/>
            <person name="Martin F."/>
        </authorList>
    </citation>
    <scope>NUCLEOTIDE SEQUENCE [LARGE SCALE GENOMIC DNA]</scope>
    <source>
        <strain evidence="4">MUT 4182</strain>
    </source>
</reference>
<evidence type="ECO:0000256" key="2">
    <source>
        <dbReference type="ARBA" id="ARBA00023002"/>
    </source>
</evidence>
<dbReference type="Proteomes" id="UP000054248">
    <property type="component" value="Unassembled WGS sequence"/>
</dbReference>
<dbReference type="PRINTS" id="PR00081">
    <property type="entry name" value="GDHRDH"/>
</dbReference>
<dbReference type="PANTHER" id="PTHR24320:SF148">
    <property type="entry name" value="NAD(P)-BINDING ROSSMANN-FOLD SUPERFAMILY PROTEIN"/>
    <property type="match status" value="1"/>
</dbReference>